<proteinExistence type="predicted"/>
<reference evidence="1 2" key="1">
    <citation type="submission" date="2017-11" db="EMBL/GenBank/DDBJ databases">
        <title>The genome of Rhizophagus clarus HR1 reveals common genetic basis of auxotrophy among arbuscular mycorrhizal fungi.</title>
        <authorList>
            <person name="Kobayashi Y."/>
        </authorList>
    </citation>
    <scope>NUCLEOTIDE SEQUENCE [LARGE SCALE GENOMIC DNA]</scope>
    <source>
        <strain evidence="1 2">HR1</strain>
    </source>
</reference>
<gene>
    <name evidence="1" type="ORF">RclHR1_00590036</name>
</gene>
<organism evidence="1 2">
    <name type="scientific">Rhizophagus clarus</name>
    <dbReference type="NCBI Taxonomy" id="94130"/>
    <lineage>
        <taxon>Eukaryota</taxon>
        <taxon>Fungi</taxon>
        <taxon>Fungi incertae sedis</taxon>
        <taxon>Mucoromycota</taxon>
        <taxon>Glomeromycotina</taxon>
        <taxon>Glomeromycetes</taxon>
        <taxon>Glomerales</taxon>
        <taxon>Glomeraceae</taxon>
        <taxon>Rhizophagus</taxon>
    </lineage>
</organism>
<dbReference type="EMBL" id="BEXD01003970">
    <property type="protein sequence ID" value="GBC04850.1"/>
    <property type="molecule type" value="Genomic_DNA"/>
</dbReference>
<name>A0A2Z6S6M3_9GLOM</name>
<dbReference type="Proteomes" id="UP000247702">
    <property type="component" value="Unassembled WGS sequence"/>
</dbReference>
<accession>A0A2Z6S6M3</accession>
<sequence length="77" mass="8810">MTVEWPEKEKCENLYLCYKKAYKLEASANISNVLIGGKIDKVDIDDVQIEFGELAVANFKRLILCEPEAQRITTMDI</sequence>
<evidence type="ECO:0000313" key="2">
    <source>
        <dbReference type="Proteomes" id="UP000247702"/>
    </source>
</evidence>
<keyword evidence="2" id="KW-1185">Reference proteome</keyword>
<evidence type="ECO:0000313" key="1">
    <source>
        <dbReference type="EMBL" id="GBC04850.1"/>
    </source>
</evidence>
<protein>
    <submittedName>
        <fullName evidence="1">Uncharacterized protein</fullName>
    </submittedName>
</protein>
<dbReference type="AlphaFoldDB" id="A0A2Z6S6M3"/>
<comment type="caution">
    <text evidence="1">The sequence shown here is derived from an EMBL/GenBank/DDBJ whole genome shotgun (WGS) entry which is preliminary data.</text>
</comment>